<evidence type="ECO:0000256" key="12">
    <source>
        <dbReference type="ARBA" id="ARBA00046792"/>
    </source>
</evidence>
<evidence type="ECO:0000256" key="6">
    <source>
        <dbReference type="ARBA" id="ARBA00022763"/>
    </source>
</evidence>
<evidence type="ECO:0000256" key="8">
    <source>
        <dbReference type="ARBA" id="ARBA00022839"/>
    </source>
</evidence>
<evidence type="ECO:0000256" key="3">
    <source>
        <dbReference type="ARBA" id="ARBA00019900"/>
    </source>
</evidence>
<dbReference type="Proteomes" id="UP001320119">
    <property type="component" value="Chromosome"/>
</dbReference>
<evidence type="ECO:0000256" key="11">
    <source>
        <dbReference type="ARBA" id="ARBA00023204"/>
    </source>
</evidence>
<dbReference type="InterPro" id="IPR013520">
    <property type="entry name" value="Ribonucl_H"/>
</dbReference>
<feature type="binding site" evidence="14">
    <location>
        <position position="159"/>
    </location>
    <ligand>
        <name>substrate</name>
    </ligand>
</feature>
<dbReference type="Gene3D" id="3.30.420.10">
    <property type="entry name" value="Ribonuclease H-like superfamily/Ribonuclease H"/>
    <property type="match status" value="1"/>
</dbReference>
<evidence type="ECO:0000313" key="18">
    <source>
        <dbReference type="EMBL" id="BCD97981.1"/>
    </source>
</evidence>
<dbReference type="InterPro" id="IPR058561">
    <property type="entry name" value="Exonuc_1_C"/>
</dbReference>
<dbReference type="AlphaFoldDB" id="A0AAN2BKG3"/>
<evidence type="ECO:0000256" key="13">
    <source>
        <dbReference type="PIRNR" id="PIRNR000977"/>
    </source>
</evidence>
<dbReference type="EMBL" id="AP023086">
    <property type="protein sequence ID" value="BCD97981.1"/>
    <property type="molecule type" value="Genomic_DNA"/>
</dbReference>
<comment type="cofactor">
    <cofactor evidence="15">
        <name>Mg(2+)</name>
        <dbReference type="ChEBI" id="CHEBI:18420"/>
    </cofactor>
    <text evidence="15">Binds 2 Mg(2+) ions per monomer.</text>
</comment>
<feature type="binding site" evidence="14">
    <location>
        <position position="12"/>
    </location>
    <ligand>
        <name>substrate</name>
    </ligand>
</feature>
<dbReference type="InterPro" id="IPR012337">
    <property type="entry name" value="RNaseH-like_sf"/>
</dbReference>
<evidence type="ECO:0000256" key="10">
    <source>
        <dbReference type="ARBA" id="ARBA00023125"/>
    </source>
</evidence>
<evidence type="ECO:0000256" key="4">
    <source>
        <dbReference type="ARBA" id="ARBA00022722"/>
    </source>
</evidence>
<dbReference type="PROSITE" id="PS51784">
    <property type="entry name" value="EXOI_SH3"/>
    <property type="match status" value="1"/>
</dbReference>
<dbReference type="Pfam" id="PF26016">
    <property type="entry name" value="ExoI_C"/>
    <property type="match status" value="1"/>
</dbReference>
<dbReference type="GO" id="GO:0008310">
    <property type="term" value="F:single-stranded DNA 3'-5' DNA exonuclease activity"/>
    <property type="evidence" value="ECO:0007669"/>
    <property type="project" value="UniProtKB-EC"/>
</dbReference>
<keyword evidence="4 13" id="KW-0540">Nuclease</keyword>
<feature type="binding site" evidence="15">
    <location>
        <position position="10"/>
    </location>
    <ligand>
        <name>Mg(2+)</name>
        <dbReference type="ChEBI" id="CHEBI:18420"/>
        <label>1</label>
    </ligand>
</feature>
<dbReference type="InterPro" id="IPR034747">
    <property type="entry name" value="EXOI_SH3"/>
</dbReference>
<evidence type="ECO:0000256" key="5">
    <source>
        <dbReference type="ARBA" id="ARBA00022723"/>
    </source>
</evidence>
<dbReference type="InterPro" id="IPR023607">
    <property type="entry name" value="Exodeoxyribonuclease_I"/>
</dbReference>
<feature type="domain" description="ExoI SH3-like" evidence="16">
    <location>
        <begin position="196"/>
        <end position="349"/>
    </location>
</feature>
<dbReference type="EC" id="3.1.11.1" evidence="2 13"/>
<keyword evidence="10" id="KW-0238">DNA-binding</keyword>
<keyword evidence="9 15" id="KW-0460">Magnesium</keyword>
<dbReference type="RefSeq" id="WP_236982021.1">
    <property type="nucleotide sequence ID" value="NZ_AP023086.1"/>
</dbReference>
<feature type="binding site" evidence="15">
    <location>
        <position position="12"/>
    </location>
    <ligand>
        <name>Mg(2+)</name>
        <dbReference type="ChEBI" id="CHEBI:18420"/>
        <label>2</label>
    </ligand>
</feature>
<name>A0AAN2BKG3_9GAMM</name>
<dbReference type="Gene3D" id="3.30.1520.20">
    <property type="entry name" value="Exonuclease ExoI, domain 2"/>
    <property type="match status" value="1"/>
</dbReference>
<keyword evidence="7 13" id="KW-0378">Hydrolase</keyword>
<evidence type="ECO:0000256" key="14">
    <source>
        <dbReference type="PIRSR" id="PIRSR000977-1"/>
    </source>
</evidence>
<dbReference type="CDD" id="cd06138">
    <property type="entry name" value="ExoI_N"/>
    <property type="match status" value="1"/>
</dbReference>
<gene>
    <name evidence="18" type="ORF">MARGE09_P2182</name>
</gene>
<accession>A0AAN2BKG3</accession>
<keyword evidence="19" id="KW-1185">Reference proteome</keyword>
<feature type="binding site" evidence="15">
    <location>
        <position position="180"/>
    </location>
    <ligand>
        <name>Mg(2+)</name>
        <dbReference type="ChEBI" id="CHEBI:18420"/>
        <label>2</label>
    </ligand>
</feature>
<dbReference type="InterPro" id="IPR036397">
    <property type="entry name" value="RNaseH_sf"/>
</dbReference>
<comment type="catalytic activity">
    <reaction evidence="1 13">
        <text>Exonucleolytic cleavage in the 3'- to 5'-direction to yield nucleoside 5'-phosphates.</text>
        <dbReference type="EC" id="3.1.11.1"/>
    </reaction>
</comment>
<dbReference type="GO" id="GO:0046872">
    <property type="term" value="F:metal ion binding"/>
    <property type="evidence" value="ECO:0007669"/>
    <property type="project" value="UniProtKB-KW"/>
</dbReference>
<evidence type="ECO:0000313" key="19">
    <source>
        <dbReference type="Proteomes" id="UP001320119"/>
    </source>
</evidence>
<organism evidence="18 19">
    <name type="scientific">Marinagarivorans cellulosilyticus</name>
    <dbReference type="NCBI Taxonomy" id="2721545"/>
    <lineage>
        <taxon>Bacteria</taxon>
        <taxon>Pseudomonadati</taxon>
        <taxon>Pseudomonadota</taxon>
        <taxon>Gammaproteobacteria</taxon>
        <taxon>Cellvibrionales</taxon>
        <taxon>Cellvibrionaceae</taxon>
        <taxon>Marinagarivorans</taxon>
    </lineage>
</organism>
<dbReference type="SUPFAM" id="SSF53098">
    <property type="entry name" value="Ribonuclease H-like"/>
    <property type="match status" value="1"/>
</dbReference>
<dbReference type="GO" id="GO:0003677">
    <property type="term" value="F:DNA binding"/>
    <property type="evidence" value="ECO:0007669"/>
    <property type="project" value="UniProtKB-KW"/>
</dbReference>
<keyword evidence="6 13" id="KW-0227">DNA damage</keyword>
<dbReference type="KEGG" id="marq:MARGE09_P2182"/>
<dbReference type="InterPro" id="IPR038649">
    <property type="entry name" value="EXOI_SH3_sf"/>
</dbReference>
<evidence type="ECO:0000256" key="9">
    <source>
        <dbReference type="ARBA" id="ARBA00022842"/>
    </source>
</evidence>
<protein>
    <recommendedName>
        <fullName evidence="3 13">Exodeoxyribonuclease I</fullName>
        <ecNumber evidence="2 13">3.1.11.1</ecNumber>
    </recommendedName>
</protein>
<evidence type="ECO:0000259" key="16">
    <source>
        <dbReference type="PROSITE" id="PS51784"/>
    </source>
</evidence>
<sequence length="477" mass="54272">MNEATLYWHDYETWGATPSIDRPCQFAGIRTNLALEPIAEPDVWFCQPTPDVLPHPEAILVTGITPQQAQRDGLVEPAFARKIHDVLSAPNTCGVGYNSIRFDDEVGRYTFYRNFYDPYAREWQNGNSRWDIIDMVRTCYALRPETLEWPTIEGRVSFKLEALSAANNLIHAKAHDALSDVEATIALAKLIKVRQPQLFEHIFKLRLKNNVAQSIDVKRRKPFLHISSKFPSENGCAALVVPLAFHPKNKNAVLVANLAQDPDELIHLSAQDIAARVFTAAAELPEGVQRIELKAVHLNKSPVVLTPKLLTPENARRLKIDIELCEKHWQRILQYDLSDKIAKAFALNEFAARADAEQQLYEGFLSPRDKPVLSEVRAADEAILKAACFNFQDKRYNGLLLRYKGRFFPEALTEQEKVEWEGICHSRWFGGVEGYLTLAQFEARIEALMEQGLSQNQQEYLAQALLWVREKLPEVTN</sequence>
<dbReference type="Pfam" id="PF00929">
    <property type="entry name" value="RNase_T"/>
    <property type="match status" value="1"/>
</dbReference>
<dbReference type="InterPro" id="IPR013620">
    <property type="entry name" value="Exonuc_1_SH3"/>
</dbReference>
<dbReference type="GO" id="GO:0006281">
    <property type="term" value="P:DNA repair"/>
    <property type="evidence" value="ECO:0007669"/>
    <property type="project" value="UniProtKB-KW"/>
</dbReference>
<evidence type="ECO:0000256" key="7">
    <source>
        <dbReference type="ARBA" id="ARBA00022801"/>
    </source>
</evidence>
<keyword evidence="11 13" id="KW-0234">DNA repair</keyword>
<dbReference type="Gene3D" id="1.20.1280.70">
    <property type="entry name" value="Exonuclease ExoI, domain 3"/>
    <property type="match status" value="1"/>
</dbReference>
<feature type="domain" description="ExoI C-terminal" evidence="17">
    <location>
        <begin position="352"/>
        <end position="472"/>
    </location>
</feature>
<evidence type="ECO:0000256" key="1">
    <source>
        <dbReference type="ARBA" id="ARBA00000563"/>
    </source>
</evidence>
<comment type="subunit">
    <text evidence="12">Monomer. Interacts with ssb (via C-terminus); this interaction stimulates the exonuclease activity by recruiting the enzyme to its substrate.</text>
</comment>
<evidence type="ECO:0000256" key="15">
    <source>
        <dbReference type="PIRSR" id="PIRSR000977-2"/>
    </source>
</evidence>
<dbReference type="NCBIfam" id="NF008746">
    <property type="entry name" value="PRK11779.1"/>
    <property type="match status" value="1"/>
</dbReference>
<reference evidence="18 19" key="1">
    <citation type="journal article" date="2022" name="IScience">
        <title>An ultrasensitive nanofiber-based assay for enzymatic hydrolysis and deep-sea microbial degradation of cellulose.</title>
        <authorList>
            <person name="Tsudome M."/>
            <person name="Tachioka M."/>
            <person name="Miyazaki M."/>
            <person name="Uchimura K."/>
            <person name="Tsuda M."/>
            <person name="Takaki Y."/>
            <person name="Deguchi S."/>
        </authorList>
    </citation>
    <scope>NUCLEOTIDE SEQUENCE [LARGE SCALE GENOMIC DNA]</scope>
    <source>
        <strain evidence="18 19">GE09</strain>
    </source>
</reference>
<evidence type="ECO:0000259" key="17">
    <source>
        <dbReference type="PROSITE" id="PS51785"/>
    </source>
</evidence>
<evidence type="ECO:0000256" key="2">
    <source>
        <dbReference type="ARBA" id="ARBA00012108"/>
    </source>
</evidence>
<keyword evidence="8 13" id="KW-0269">Exonuclease</keyword>
<proteinExistence type="predicted"/>
<dbReference type="PROSITE" id="PS51785">
    <property type="entry name" value="EXOI_C"/>
    <property type="match status" value="1"/>
</dbReference>
<dbReference type="FunFam" id="3.30.420.10:FF:000033">
    <property type="entry name" value="Exodeoxyribonuclease I"/>
    <property type="match status" value="1"/>
</dbReference>
<dbReference type="Pfam" id="PF08411">
    <property type="entry name" value="ExoI_SH3"/>
    <property type="match status" value="1"/>
</dbReference>
<dbReference type="PIRSF" id="PIRSF000977">
    <property type="entry name" value="Exodeoxyribonuclease_I"/>
    <property type="match status" value="1"/>
</dbReference>
<keyword evidence="5 15" id="KW-0479">Metal-binding</keyword>